<dbReference type="Pfam" id="PF12728">
    <property type="entry name" value="HTH_17"/>
    <property type="match status" value="1"/>
</dbReference>
<organism evidence="2 3">
    <name type="scientific">Lentisphaera araneosa HTCC2155</name>
    <dbReference type="NCBI Taxonomy" id="313628"/>
    <lineage>
        <taxon>Bacteria</taxon>
        <taxon>Pseudomonadati</taxon>
        <taxon>Lentisphaerota</taxon>
        <taxon>Lentisphaeria</taxon>
        <taxon>Lentisphaerales</taxon>
        <taxon>Lentisphaeraceae</taxon>
        <taxon>Lentisphaera</taxon>
    </lineage>
</organism>
<dbReference type="Proteomes" id="UP000004947">
    <property type="component" value="Unassembled WGS sequence"/>
</dbReference>
<dbReference type="OrthoDB" id="1809867at2"/>
<dbReference type="AlphaFoldDB" id="A6DSB8"/>
<name>A6DSB8_9BACT</name>
<dbReference type="RefSeq" id="WP_007280727.1">
    <property type="nucleotide sequence ID" value="NZ_ABCK01000029.1"/>
</dbReference>
<comment type="caution">
    <text evidence="2">The sequence shown here is derived from an EMBL/GenBank/DDBJ whole genome shotgun (WGS) entry which is preliminary data.</text>
</comment>
<dbReference type="STRING" id="313628.LNTAR_25380"/>
<evidence type="ECO:0000313" key="3">
    <source>
        <dbReference type="Proteomes" id="UP000004947"/>
    </source>
</evidence>
<keyword evidence="3" id="KW-1185">Reference proteome</keyword>
<evidence type="ECO:0000259" key="1">
    <source>
        <dbReference type="Pfam" id="PF12728"/>
    </source>
</evidence>
<dbReference type="EMBL" id="ABCK01000029">
    <property type="protein sequence ID" value="EDM25463.1"/>
    <property type="molecule type" value="Genomic_DNA"/>
</dbReference>
<sequence>MEINKLSHLLKISEVAEILSVHRNTVMGLAKQSYKRLPLIKISPRNYRISEEALIGFIEGRKASEESKDFYKSRVEDVKNKKK</sequence>
<feature type="domain" description="Helix-turn-helix" evidence="1">
    <location>
        <begin position="9"/>
        <end position="61"/>
    </location>
</feature>
<reference evidence="2 3" key="1">
    <citation type="journal article" date="2010" name="J. Bacteriol.">
        <title>Genome sequence of Lentisphaera araneosa HTCC2155T, the type species of the order Lentisphaerales in the phylum Lentisphaerae.</title>
        <authorList>
            <person name="Thrash J.C."/>
            <person name="Cho J.C."/>
            <person name="Vergin K.L."/>
            <person name="Morris R.M."/>
            <person name="Giovannoni S.J."/>
        </authorList>
    </citation>
    <scope>NUCLEOTIDE SEQUENCE [LARGE SCALE GENOMIC DNA]</scope>
    <source>
        <strain evidence="2 3">HTCC2155</strain>
    </source>
</reference>
<gene>
    <name evidence="2" type="ORF">LNTAR_25380</name>
</gene>
<protein>
    <recommendedName>
        <fullName evidence="1">Helix-turn-helix domain-containing protein</fullName>
    </recommendedName>
</protein>
<proteinExistence type="predicted"/>
<accession>A6DSB8</accession>
<dbReference type="InterPro" id="IPR041657">
    <property type="entry name" value="HTH_17"/>
</dbReference>
<evidence type="ECO:0000313" key="2">
    <source>
        <dbReference type="EMBL" id="EDM25463.1"/>
    </source>
</evidence>